<dbReference type="InterPro" id="IPR031410">
    <property type="entry name" value="SAXO4"/>
</dbReference>
<dbReference type="AlphaFoldDB" id="A0A0B7AE96"/>
<gene>
    <name evidence="1" type="primary">ORF113588</name>
</gene>
<dbReference type="GO" id="GO:0019902">
    <property type="term" value="F:phosphatase binding"/>
    <property type="evidence" value="ECO:0007669"/>
    <property type="project" value="TreeGrafter"/>
</dbReference>
<protein>
    <submittedName>
        <fullName evidence="1">Uncharacterized protein</fullName>
    </submittedName>
</protein>
<proteinExistence type="predicted"/>
<reference evidence="1" key="1">
    <citation type="submission" date="2014-12" db="EMBL/GenBank/DDBJ databases">
        <title>Insight into the proteome of Arion vulgaris.</title>
        <authorList>
            <person name="Aradska J."/>
            <person name="Bulat T."/>
            <person name="Smidak R."/>
            <person name="Sarate P."/>
            <person name="Gangsoo J."/>
            <person name="Sialana F."/>
            <person name="Bilban M."/>
            <person name="Lubec G."/>
        </authorList>
    </citation>
    <scope>NUCLEOTIDE SEQUENCE</scope>
    <source>
        <tissue evidence="1">Skin</tissue>
    </source>
</reference>
<dbReference type="PANTHER" id="PTHR34349">
    <property type="entry name" value="PROTEIN PHOSPHATASE 1 REGULATORY SUBUNIT 32"/>
    <property type="match status" value="1"/>
</dbReference>
<dbReference type="Pfam" id="PF15691">
    <property type="entry name" value="PPP1R32"/>
    <property type="match status" value="1"/>
</dbReference>
<accession>A0A0B7AE96</accession>
<sequence length="115" mass="13294">MGKLPLGPQNTHIQKSHGADTNIMKFYITQNSTTYGAHFDKFEPRQSCHRGTGYLSNFRPNVYYNRRLDDVDNPAMRRICDGNYRSVTQLDFQPYRDPSGLETFPGSVVSSYWIH</sequence>
<organism evidence="1">
    <name type="scientific">Arion vulgaris</name>
    <dbReference type="NCBI Taxonomy" id="1028688"/>
    <lineage>
        <taxon>Eukaryota</taxon>
        <taxon>Metazoa</taxon>
        <taxon>Spiralia</taxon>
        <taxon>Lophotrochozoa</taxon>
        <taxon>Mollusca</taxon>
        <taxon>Gastropoda</taxon>
        <taxon>Heterobranchia</taxon>
        <taxon>Euthyneura</taxon>
        <taxon>Panpulmonata</taxon>
        <taxon>Eupulmonata</taxon>
        <taxon>Stylommatophora</taxon>
        <taxon>Helicina</taxon>
        <taxon>Arionoidea</taxon>
        <taxon>Arionidae</taxon>
        <taxon>Arion</taxon>
    </lineage>
</organism>
<dbReference type="PANTHER" id="PTHR34349:SF1">
    <property type="entry name" value="PROTEIN PHOSPHATASE 1 REGULATORY SUBUNIT 32"/>
    <property type="match status" value="1"/>
</dbReference>
<evidence type="ECO:0000313" key="1">
    <source>
        <dbReference type="EMBL" id="CEK79098.1"/>
    </source>
</evidence>
<dbReference type="EMBL" id="HACG01032233">
    <property type="protein sequence ID" value="CEK79098.1"/>
    <property type="molecule type" value="Transcribed_RNA"/>
</dbReference>
<name>A0A0B7AE96_9EUPU</name>